<evidence type="ECO:0000256" key="2">
    <source>
        <dbReference type="ARBA" id="ARBA00010792"/>
    </source>
</evidence>
<feature type="transmembrane region" description="Helical" evidence="7">
    <location>
        <begin position="139"/>
        <end position="157"/>
    </location>
</feature>
<comment type="similarity">
    <text evidence="2 7">Belongs to the DedA family.</text>
</comment>
<proteinExistence type="inferred from homology"/>
<evidence type="ECO:0000313" key="9">
    <source>
        <dbReference type="EMBL" id="PTU31109.1"/>
    </source>
</evidence>
<dbReference type="PANTHER" id="PTHR30353:SF15">
    <property type="entry name" value="INNER MEMBRANE PROTEIN YABI"/>
    <property type="match status" value="1"/>
</dbReference>
<keyword evidence="4 7" id="KW-0812">Transmembrane</keyword>
<evidence type="ECO:0000256" key="5">
    <source>
        <dbReference type="ARBA" id="ARBA00022989"/>
    </source>
</evidence>
<evidence type="ECO:0000256" key="6">
    <source>
        <dbReference type="ARBA" id="ARBA00023136"/>
    </source>
</evidence>
<dbReference type="Proteomes" id="UP000244248">
    <property type="component" value="Unassembled WGS sequence"/>
</dbReference>
<evidence type="ECO:0000259" key="8">
    <source>
        <dbReference type="Pfam" id="PF09335"/>
    </source>
</evidence>
<dbReference type="AlphaFoldDB" id="A0A2T5MEY9"/>
<gene>
    <name evidence="9" type="ORF">CJD38_12520</name>
</gene>
<sequence length="220" mass="24806">MQLLEKLISVFTEHDYLAVFLVLLICGMGVPIPEDITLVAGGVTSGLGYSNVHVMVGVGMAGVLLGDMMMFMIGRHYGESALRWRWVAFLVTPQRQELVQIKFERYGNWLLFIARFLPGLRSPIFIIAGWSRRVSLFKFLLLDGSAALLSVPFWVYLGYYGANNHDKLLAWVHRGQSGLWVGLVLLIVVVLFWIWRNRRDAQLLAARQANATAKNPESRG</sequence>
<accession>A0A2T5MEY9</accession>
<evidence type="ECO:0000256" key="7">
    <source>
        <dbReference type="RuleBase" id="RU367016"/>
    </source>
</evidence>
<keyword evidence="5 7" id="KW-1133">Transmembrane helix</keyword>
<dbReference type="InterPro" id="IPR032818">
    <property type="entry name" value="DedA-like"/>
</dbReference>
<dbReference type="InterPro" id="IPR032816">
    <property type="entry name" value="VTT_dom"/>
</dbReference>
<protein>
    <submittedName>
        <fullName evidence="9">DedA family protein</fullName>
    </submittedName>
</protein>
<keyword evidence="6 7" id="KW-0472">Membrane</keyword>
<reference evidence="9 10" key="1">
    <citation type="submission" date="2018-04" db="EMBL/GenBank/DDBJ databases">
        <title>Novel species isolated from glacier.</title>
        <authorList>
            <person name="Liu Q."/>
            <person name="Xin Y.-H."/>
        </authorList>
    </citation>
    <scope>NUCLEOTIDE SEQUENCE [LARGE SCALE GENOMIC DNA]</scope>
    <source>
        <strain evidence="9 10">GT1R17</strain>
    </source>
</reference>
<feature type="transmembrane region" description="Helical" evidence="7">
    <location>
        <begin position="177"/>
        <end position="195"/>
    </location>
</feature>
<evidence type="ECO:0000313" key="10">
    <source>
        <dbReference type="Proteomes" id="UP000244248"/>
    </source>
</evidence>
<organism evidence="9 10">
    <name type="scientific">Stenotrophobium rhamnosiphilum</name>
    <dbReference type="NCBI Taxonomy" id="2029166"/>
    <lineage>
        <taxon>Bacteria</taxon>
        <taxon>Pseudomonadati</taxon>
        <taxon>Pseudomonadota</taxon>
        <taxon>Gammaproteobacteria</taxon>
        <taxon>Nevskiales</taxon>
        <taxon>Nevskiaceae</taxon>
        <taxon>Stenotrophobium</taxon>
    </lineage>
</organism>
<evidence type="ECO:0000256" key="4">
    <source>
        <dbReference type="ARBA" id="ARBA00022692"/>
    </source>
</evidence>
<dbReference type="GO" id="GO:0005886">
    <property type="term" value="C:plasma membrane"/>
    <property type="evidence" value="ECO:0007669"/>
    <property type="project" value="UniProtKB-SubCell"/>
</dbReference>
<dbReference type="PANTHER" id="PTHR30353">
    <property type="entry name" value="INNER MEMBRANE PROTEIN DEDA-RELATED"/>
    <property type="match status" value="1"/>
</dbReference>
<dbReference type="EMBL" id="QANS01000004">
    <property type="protein sequence ID" value="PTU31109.1"/>
    <property type="molecule type" value="Genomic_DNA"/>
</dbReference>
<evidence type="ECO:0000256" key="3">
    <source>
        <dbReference type="ARBA" id="ARBA00022475"/>
    </source>
</evidence>
<feature type="domain" description="VTT" evidence="8">
    <location>
        <begin position="32"/>
        <end position="159"/>
    </location>
</feature>
<comment type="caution">
    <text evidence="9">The sequence shown here is derived from an EMBL/GenBank/DDBJ whole genome shotgun (WGS) entry which is preliminary data.</text>
</comment>
<keyword evidence="10" id="KW-1185">Reference proteome</keyword>
<dbReference type="OrthoDB" id="21108at2"/>
<name>A0A2T5MEY9_9GAMM</name>
<keyword evidence="3 7" id="KW-1003">Cell membrane</keyword>
<dbReference type="RefSeq" id="WP_107940696.1">
    <property type="nucleotide sequence ID" value="NZ_QANS01000004.1"/>
</dbReference>
<feature type="transmembrane region" description="Helical" evidence="7">
    <location>
        <begin position="52"/>
        <end position="73"/>
    </location>
</feature>
<dbReference type="Pfam" id="PF09335">
    <property type="entry name" value="VTT_dom"/>
    <property type="match status" value="1"/>
</dbReference>
<evidence type="ECO:0000256" key="1">
    <source>
        <dbReference type="ARBA" id="ARBA00004651"/>
    </source>
</evidence>
<comment type="subcellular location">
    <subcellularLocation>
        <location evidence="1 7">Cell membrane</location>
        <topology evidence="1 7">Multi-pass membrane protein</topology>
    </subcellularLocation>
</comment>
<feature type="transmembrane region" description="Helical" evidence="7">
    <location>
        <begin position="16"/>
        <end position="32"/>
    </location>
</feature>